<keyword evidence="2" id="KW-1185">Reference proteome</keyword>
<reference evidence="1 2" key="1">
    <citation type="submission" date="2021-06" db="EMBL/GenBank/DDBJ databases">
        <title>Caerostris darwini draft genome.</title>
        <authorList>
            <person name="Kono N."/>
            <person name="Arakawa K."/>
        </authorList>
    </citation>
    <scope>NUCLEOTIDE SEQUENCE [LARGE SCALE GENOMIC DNA]</scope>
</reference>
<sequence length="122" mass="14565">MVVKTRTGRDLPPNVYAGPRYWMMIAKRRKWNSFLMIYSTLHEISDRSQYGCFARQRAPQSITNRHSEYYEESTCAGPPLLDLFDGVVKHGRLRFASERIYMRDLDMWIGDSKRSEMEQFWM</sequence>
<dbReference type="Proteomes" id="UP001054837">
    <property type="component" value="Unassembled WGS sequence"/>
</dbReference>
<name>A0AAV4VTV3_9ARAC</name>
<comment type="caution">
    <text evidence="1">The sequence shown here is derived from an EMBL/GenBank/DDBJ whole genome shotgun (WGS) entry which is preliminary data.</text>
</comment>
<accession>A0AAV4VTV3</accession>
<dbReference type="EMBL" id="BPLQ01013655">
    <property type="protein sequence ID" value="GIY73840.1"/>
    <property type="molecule type" value="Genomic_DNA"/>
</dbReference>
<dbReference type="AlphaFoldDB" id="A0AAV4VTV3"/>
<protein>
    <submittedName>
        <fullName evidence="1">Uncharacterized protein</fullName>
    </submittedName>
</protein>
<organism evidence="1 2">
    <name type="scientific">Caerostris darwini</name>
    <dbReference type="NCBI Taxonomy" id="1538125"/>
    <lineage>
        <taxon>Eukaryota</taxon>
        <taxon>Metazoa</taxon>
        <taxon>Ecdysozoa</taxon>
        <taxon>Arthropoda</taxon>
        <taxon>Chelicerata</taxon>
        <taxon>Arachnida</taxon>
        <taxon>Araneae</taxon>
        <taxon>Araneomorphae</taxon>
        <taxon>Entelegynae</taxon>
        <taxon>Araneoidea</taxon>
        <taxon>Araneidae</taxon>
        <taxon>Caerostris</taxon>
    </lineage>
</organism>
<feature type="non-terminal residue" evidence="1">
    <location>
        <position position="122"/>
    </location>
</feature>
<proteinExistence type="predicted"/>
<evidence type="ECO:0000313" key="2">
    <source>
        <dbReference type="Proteomes" id="UP001054837"/>
    </source>
</evidence>
<evidence type="ECO:0000313" key="1">
    <source>
        <dbReference type="EMBL" id="GIY73840.1"/>
    </source>
</evidence>
<gene>
    <name evidence="1" type="ORF">CDAR_619931</name>
</gene>